<organism evidence="3 4">
    <name type="scientific">Staphylococcus canis</name>
    <dbReference type="NCBI Taxonomy" id="2724942"/>
    <lineage>
        <taxon>Bacteria</taxon>
        <taxon>Bacillati</taxon>
        <taxon>Bacillota</taxon>
        <taxon>Bacilli</taxon>
        <taxon>Bacillales</taxon>
        <taxon>Staphylococcaceae</taxon>
        <taxon>Staphylococcus</taxon>
    </lineage>
</organism>
<keyword evidence="1" id="KW-0812">Transmembrane</keyword>
<dbReference type="EMBL" id="JABANU010000005">
    <property type="protein sequence ID" value="MBI5974493.1"/>
    <property type="molecule type" value="Genomic_DNA"/>
</dbReference>
<dbReference type="Pfam" id="PF03009">
    <property type="entry name" value="GDPD"/>
    <property type="match status" value="1"/>
</dbReference>
<proteinExistence type="predicted"/>
<evidence type="ECO:0000259" key="2">
    <source>
        <dbReference type="PROSITE" id="PS51704"/>
    </source>
</evidence>
<feature type="domain" description="GP-PDE" evidence="2">
    <location>
        <begin position="46"/>
        <end position="302"/>
    </location>
</feature>
<name>A0ABS0T6W9_9STAP</name>
<evidence type="ECO:0000313" key="3">
    <source>
        <dbReference type="EMBL" id="MBI5974493.1"/>
    </source>
</evidence>
<dbReference type="RefSeq" id="WP_198617287.1">
    <property type="nucleotide sequence ID" value="NZ_JABANU010000005.1"/>
</dbReference>
<keyword evidence="4" id="KW-1185">Reference proteome</keyword>
<dbReference type="SUPFAM" id="SSF51695">
    <property type="entry name" value="PLC-like phosphodiesterases"/>
    <property type="match status" value="1"/>
</dbReference>
<dbReference type="PROSITE" id="PS51704">
    <property type="entry name" value="GP_PDE"/>
    <property type="match status" value="1"/>
</dbReference>
<dbReference type="Proteomes" id="UP000751852">
    <property type="component" value="Unassembled WGS sequence"/>
</dbReference>
<keyword evidence="1" id="KW-1133">Transmembrane helix</keyword>
<sequence length="312" mass="35532">MTKMNKFVSRTIVGISGIVGSAMLLKKFKTPPSTREIKPFFKHPTPYLFSHRGGMYERPEQTFLAFDHSVEMGLNGFETDIRMSKDENVIVFHDADVTRTTNGSGLVANHTLEELKSLDAGYHFKDINGNTPYRNHPDAKIITLDELLQRYPKQLVNIDIKDHPDSYEGSIAAKRLYDVIKRNHAEDRVLVTSFYKSQIERFNLYQDQSIAIGASQAEVTDAILKLYTGLSHLYDGNADTFQLPTTFKGISLVQPILIKWLNKRHIIPGFYGINSVDLMHDLYQMGVHTIVTDRPELGRQFLNSIDTHSSFH</sequence>
<comment type="caution">
    <text evidence="3">The sequence shown here is derived from an EMBL/GenBank/DDBJ whole genome shotgun (WGS) entry which is preliminary data.</text>
</comment>
<reference evidence="3 4" key="1">
    <citation type="submission" date="2020-04" db="EMBL/GenBank/DDBJ databases">
        <title>Staphylococcus species from domestic dog.</title>
        <authorList>
            <person name="Paterson G.K."/>
        </authorList>
    </citation>
    <scope>NUCLEOTIDE SEQUENCE [LARGE SCALE GENOMIC DNA]</scope>
    <source>
        <strain evidence="3 4">H16/1A</strain>
    </source>
</reference>
<dbReference type="InterPro" id="IPR030395">
    <property type="entry name" value="GP_PDE_dom"/>
</dbReference>
<dbReference type="Gene3D" id="3.20.20.190">
    <property type="entry name" value="Phosphatidylinositol (PI) phosphodiesterase"/>
    <property type="match status" value="1"/>
</dbReference>
<feature type="transmembrane region" description="Helical" evidence="1">
    <location>
        <begin position="7"/>
        <end position="25"/>
    </location>
</feature>
<gene>
    <name evidence="3" type="ORF">HHH54_02635</name>
</gene>
<dbReference type="PANTHER" id="PTHR46211">
    <property type="entry name" value="GLYCEROPHOSPHORYL DIESTER PHOSPHODIESTERASE"/>
    <property type="match status" value="1"/>
</dbReference>
<dbReference type="CDD" id="cd08561">
    <property type="entry name" value="GDPD_cytoplasmic_ScUgpQ2_like"/>
    <property type="match status" value="1"/>
</dbReference>
<evidence type="ECO:0000313" key="4">
    <source>
        <dbReference type="Proteomes" id="UP000751852"/>
    </source>
</evidence>
<dbReference type="PANTHER" id="PTHR46211:SF1">
    <property type="entry name" value="GLYCEROPHOSPHODIESTER PHOSPHODIESTERASE, CYTOPLASMIC"/>
    <property type="match status" value="1"/>
</dbReference>
<dbReference type="InterPro" id="IPR017946">
    <property type="entry name" value="PLC-like_Pdiesterase_TIM-brl"/>
</dbReference>
<evidence type="ECO:0000256" key="1">
    <source>
        <dbReference type="SAM" id="Phobius"/>
    </source>
</evidence>
<protein>
    <submittedName>
        <fullName evidence="3">Glycerophosphodiester phosphodiesterase</fullName>
    </submittedName>
</protein>
<keyword evidence="1" id="KW-0472">Membrane</keyword>
<accession>A0ABS0T6W9</accession>